<dbReference type="GO" id="GO:0032040">
    <property type="term" value="C:small-subunit processome"/>
    <property type="evidence" value="ECO:0007669"/>
    <property type="project" value="TreeGrafter"/>
</dbReference>
<dbReference type="HOGENOM" id="CLU_011055_2_0_1"/>
<dbReference type="InterPro" id="IPR015943">
    <property type="entry name" value="WD40/YVTN_repeat-like_dom_sf"/>
</dbReference>
<feature type="compositionally biased region" description="Polar residues" evidence="7">
    <location>
        <begin position="794"/>
        <end position="804"/>
    </location>
</feature>
<gene>
    <name evidence="8" type="ORF">CC1G_12071</name>
</gene>
<dbReference type="PANTHER" id="PTHR18359:SF0">
    <property type="entry name" value="U3 SMALL NUCLEOLAR RNA-ASSOCIATED PROTEIN 18 HOMOLOG"/>
    <property type="match status" value="1"/>
</dbReference>
<keyword evidence="9" id="KW-1185">Reference proteome</keyword>
<organism evidence="8 9">
    <name type="scientific">Coprinopsis cinerea (strain Okayama-7 / 130 / ATCC MYA-4618 / FGSC 9003)</name>
    <name type="common">Inky cap fungus</name>
    <name type="synonym">Hormographiella aspergillata</name>
    <dbReference type="NCBI Taxonomy" id="240176"/>
    <lineage>
        <taxon>Eukaryota</taxon>
        <taxon>Fungi</taxon>
        <taxon>Dikarya</taxon>
        <taxon>Basidiomycota</taxon>
        <taxon>Agaricomycotina</taxon>
        <taxon>Agaricomycetes</taxon>
        <taxon>Agaricomycetidae</taxon>
        <taxon>Agaricales</taxon>
        <taxon>Agaricineae</taxon>
        <taxon>Psathyrellaceae</taxon>
        <taxon>Coprinopsis</taxon>
    </lineage>
</organism>
<keyword evidence="2" id="KW-0698">rRNA processing</keyword>
<dbReference type="InParanoid" id="A8N0E0"/>
<dbReference type="InterPro" id="IPR001680">
    <property type="entry name" value="WD40_rpt"/>
</dbReference>
<feature type="region of interest" description="Disordered" evidence="7">
    <location>
        <begin position="381"/>
        <end position="408"/>
    </location>
</feature>
<sequence length="804" mass="86639">MAKHPRKRQKTSKDDTAVVIDKKQANLERLLDDSTKDDEERRLESMLFGTKYVPRKGKEREMFGGDDEDDEEVTLDLGDASLDESRGLAHLGDQDLFFVDDGNEDPAGSSPPPQTQDSDESDDDEDDDQGRGQSEPLPEPTPDPPAPSWIKSTKKRSAWTDPADATLAGGVSLLTARRRKLRQAVDEDKVTIQEYETRLRRQFEAINPEPEWAKKARKVVREEAQAVADEEDPLAVLSSTNGILKSSKRRGGKVTLAKGEIKLERLRDVNQSVQDSGSGEVRVVTFHPSTTASILGVATADRRIRLFNVDGHLSPLLTTLHFPNLPMTSPTSALFHPSGDTMLISGPRPFFYTYDLPSGTPTHHARGLWGTTFNNIMDSSATLQRRRKRDRAGNAGGGGGGGNGDGEALSLTSFSTHGDMLAVAGRGGYVHLVDWKTGAGQVIGSLKCSSAGGGAGAGGIQGMWWIPPGFSDGGVNGVLGGEDGAASAGANSKLAVLTGDAEIYIWDVGQRRCVKRWQDEGGFRSAAKVLAGSSGGAGYLAVGSNTGYVNVYGSEAFNEHTGKPKPLKAIANLTTPISSARFNYDAQLLAIASKEKKDSMRLVHLPSLTAYANWPTSGTPLGHVTGIDFSPRSELLFLNWMSCFFQILKPRTPRNTSFESNSQKVITPVHIPFVDVELGSGIQVYTAWPVLHPMIVLNVQVPRLNMYSRVVLLATPFMIKLRGSSRGPAGAGSGSGLVWDGAEGKDRTGHGHIIIYDNAVHFGSTHPTGRTNHTNRMRGSGQLFSLADTDLETGPSSFKLSPES</sequence>
<dbReference type="InterPro" id="IPR045161">
    <property type="entry name" value="Utp18"/>
</dbReference>
<evidence type="ECO:0000256" key="1">
    <source>
        <dbReference type="ARBA" id="ARBA00004604"/>
    </source>
</evidence>
<dbReference type="EMBL" id="AACS02000001">
    <property type="protein sequence ID" value="EAU93477.2"/>
    <property type="molecule type" value="Genomic_DNA"/>
</dbReference>
<dbReference type="GO" id="GO:0034388">
    <property type="term" value="C:Pwp2p-containing subcomplex of 90S preribosome"/>
    <property type="evidence" value="ECO:0007669"/>
    <property type="project" value="TreeGrafter"/>
</dbReference>
<keyword evidence="3" id="KW-0853">WD repeat</keyword>
<dbReference type="STRING" id="240176.A8N0E0"/>
<evidence type="ECO:0000256" key="5">
    <source>
        <dbReference type="ARBA" id="ARBA00023242"/>
    </source>
</evidence>
<protein>
    <submittedName>
        <fullName evidence="8">CGI-48 family protein</fullName>
    </submittedName>
</protein>
<accession>A8N0E0</accession>
<reference evidence="8 9" key="1">
    <citation type="journal article" date="2010" name="Proc. Natl. Acad. Sci. U.S.A.">
        <title>Insights into evolution of multicellular fungi from the assembled chromosomes of the mushroom Coprinopsis cinerea (Coprinus cinereus).</title>
        <authorList>
            <person name="Stajich J.E."/>
            <person name="Wilke S.K."/>
            <person name="Ahren D."/>
            <person name="Au C.H."/>
            <person name="Birren B.W."/>
            <person name="Borodovsky M."/>
            <person name="Burns C."/>
            <person name="Canback B."/>
            <person name="Casselton L.A."/>
            <person name="Cheng C.K."/>
            <person name="Deng J."/>
            <person name="Dietrich F.S."/>
            <person name="Fargo D.C."/>
            <person name="Farman M.L."/>
            <person name="Gathman A.C."/>
            <person name="Goldberg J."/>
            <person name="Guigo R."/>
            <person name="Hoegger P.J."/>
            <person name="Hooker J.B."/>
            <person name="Huggins A."/>
            <person name="James T.Y."/>
            <person name="Kamada T."/>
            <person name="Kilaru S."/>
            <person name="Kodira C."/>
            <person name="Kues U."/>
            <person name="Kupfer D."/>
            <person name="Kwan H.S."/>
            <person name="Lomsadze A."/>
            <person name="Li W."/>
            <person name="Lilly W.W."/>
            <person name="Ma L.J."/>
            <person name="Mackey A.J."/>
            <person name="Manning G."/>
            <person name="Martin F."/>
            <person name="Muraguchi H."/>
            <person name="Natvig D.O."/>
            <person name="Palmerini H."/>
            <person name="Ramesh M.A."/>
            <person name="Rehmeyer C.J."/>
            <person name="Roe B.A."/>
            <person name="Shenoy N."/>
            <person name="Stanke M."/>
            <person name="Ter-Hovhannisyan V."/>
            <person name="Tunlid A."/>
            <person name="Velagapudi R."/>
            <person name="Vision T.J."/>
            <person name="Zeng Q."/>
            <person name="Zolan M.E."/>
            <person name="Pukkila P.J."/>
        </authorList>
    </citation>
    <scope>NUCLEOTIDE SEQUENCE [LARGE SCALE GENOMIC DNA]</scope>
    <source>
        <strain evidence="9">Okayama-7 / 130 / ATCC MYA-4618 / FGSC 9003</strain>
    </source>
</reference>
<dbReference type="Proteomes" id="UP000001861">
    <property type="component" value="Unassembled WGS sequence"/>
</dbReference>
<dbReference type="GeneID" id="6004758"/>
<dbReference type="GO" id="GO:0006364">
    <property type="term" value="P:rRNA processing"/>
    <property type="evidence" value="ECO:0007669"/>
    <property type="project" value="UniProtKB-KW"/>
</dbReference>
<dbReference type="VEuPathDB" id="FungiDB:CC1G_12071"/>
<dbReference type="SUPFAM" id="SSF50978">
    <property type="entry name" value="WD40 repeat-like"/>
    <property type="match status" value="1"/>
</dbReference>
<comment type="subcellular location">
    <subcellularLocation>
        <location evidence="1">Nucleus</location>
        <location evidence="1">Nucleolus</location>
    </subcellularLocation>
</comment>
<feature type="compositionally biased region" description="Pro residues" evidence="7">
    <location>
        <begin position="137"/>
        <end position="147"/>
    </location>
</feature>
<evidence type="ECO:0000256" key="7">
    <source>
        <dbReference type="SAM" id="MobiDB-lite"/>
    </source>
</evidence>
<evidence type="ECO:0000256" key="3">
    <source>
        <dbReference type="ARBA" id="ARBA00022574"/>
    </source>
</evidence>
<feature type="region of interest" description="Disordered" evidence="7">
    <location>
        <begin position="54"/>
        <end position="163"/>
    </location>
</feature>
<evidence type="ECO:0000256" key="2">
    <source>
        <dbReference type="ARBA" id="ARBA00022552"/>
    </source>
</evidence>
<dbReference type="OMA" id="KIRMWEI"/>
<dbReference type="RefSeq" id="XP_001828341.2">
    <property type="nucleotide sequence ID" value="XM_001828289.2"/>
</dbReference>
<keyword evidence="4" id="KW-0677">Repeat</keyword>
<dbReference type="SMART" id="SM00320">
    <property type="entry name" value="WD40"/>
    <property type="match status" value="4"/>
</dbReference>
<evidence type="ECO:0000313" key="9">
    <source>
        <dbReference type="Proteomes" id="UP000001861"/>
    </source>
</evidence>
<evidence type="ECO:0000256" key="4">
    <source>
        <dbReference type="ARBA" id="ARBA00022737"/>
    </source>
</evidence>
<evidence type="ECO:0000256" key="6">
    <source>
        <dbReference type="ARBA" id="ARBA00025767"/>
    </source>
</evidence>
<dbReference type="KEGG" id="cci:CC1G_12071"/>
<feature type="compositionally biased region" description="Acidic residues" evidence="7">
    <location>
        <begin position="117"/>
        <end position="128"/>
    </location>
</feature>
<proteinExistence type="inferred from homology"/>
<dbReference type="AlphaFoldDB" id="A8N0E0"/>
<dbReference type="PANTHER" id="PTHR18359">
    <property type="entry name" value="WD-REPEAT PROTEIN-RELATED"/>
    <property type="match status" value="1"/>
</dbReference>
<feature type="compositionally biased region" description="Gly residues" evidence="7">
    <location>
        <begin position="394"/>
        <end position="405"/>
    </location>
</feature>
<dbReference type="FunCoup" id="A8N0E0">
    <property type="interactions" value="687"/>
</dbReference>
<dbReference type="OrthoDB" id="1935146at2759"/>
<feature type="region of interest" description="Disordered" evidence="7">
    <location>
        <begin position="785"/>
        <end position="804"/>
    </location>
</feature>
<keyword evidence="5" id="KW-0539">Nucleus</keyword>
<name>A8N0E0_COPC7</name>
<dbReference type="Gene3D" id="2.130.10.10">
    <property type="entry name" value="YVTN repeat-like/Quinoprotein amine dehydrogenase"/>
    <property type="match status" value="1"/>
</dbReference>
<comment type="caution">
    <text evidence="8">The sequence shown here is derived from an EMBL/GenBank/DDBJ whole genome shotgun (WGS) entry which is preliminary data.</text>
</comment>
<feature type="compositionally biased region" description="Acidic residues" evidence="7">
    <location>
        <begin position="64"/>
        <end position="74"/>
    </location>
</feature>
<comment type="similarity">
    <text evidence="6">Belongs to the WD repeat UTP18 family.</text>
</comment>
<dbReference type="eggNOG" id="KOG2055">
    <property type="taxonomic scope" value="Eukaryota"/>
</dbReference>
<dbReference type="InterPro" id="IPR036322">
    <property type="entry name" value="WD40_repeat_dom_sf"/>
</dbReference>
<evidence type="ECO:0000313" key="8">
    <source>
        <dbReference type="EMBL" id="EAU93477.2"/>
    </source>
</evidence>